<keyword evidence="1" id="KW-0175">Coiled coil</keyword>
<evidence type="ECO:0000256" key="2">
    <source>
        <dbReference type="SAM" id="MobiDB-lite"/>
    </source>
</evidence>
<name>A0A176WE66_MARPO</name>
<gene>
    <name evidence="4" type="ORF">AXG93_3483s1180</name>
</gene>
<organism evidence="4 5">
    <name type="scientific">Marchantia polymorpha subsp. ruderalis</name>
    <dbReference type="NCBI Taxonomy" id="1480154"/>
    <lineage>
        <taxon>Eukaryota</taxon>
        <taxon>Viridiplantae</taxon>
        <taxon>Streptophyta</taxon>
        <taxon>Embryophyta</taxon>
        <taxon>Marchantiophyta</taxon>
        <taxon>Marchantiopsida</taxon>
        <taxon>Marchantiidae</taxon>
        <taxon>Marchantiales</taxon>
        <taxon>Marchantiaceae</taxon>
        <taxon>Marchantia</taxon>
    </lineage>
</organism>
<dbReference type="InterPro" id="IPR041577">
    <property type="entry name" value="RT_RNaseH_2"/>
</dbReference>
<feature type="coiled-coil region" evidence="1">
    <location>
        <begin position="318"/>
        <end position="405"/>
    </location>
</feature>
<feature type="compositionally biased region" description="Basic and acidic residues" evidence="2">
    <location>
        <begin position="231"/>
        <end position="243"/>
    </location>
</feature>
<feature type="region of interest" description="Disordered" evidence="2">
    <location>
        <begin position="224"/>
        <end position="243"/>
    </location>
</feature>
<reference evidence="4" key="1">
    <citation type="submission" date="2016-03" db="EMBL/GenBank/DDBJ databases">
        <title>Mechanisms controlling the formation of the plant cell surface in tip-growing cells are functionally conserved among land plants.</title>
        <authorList>
            <person name="Honkanen S."/>
            <person name="Jones V.A."/>
            <person name="Morieri G."/>
            <person name="Champion C."/>
            <person name="Hetherington A.J."/>
            <person name="Kelly S."/>
            <person name="Saint-Marcoux D."/>
            <person name="Proust H."/>
            <person name="Prescott H."/>
            <person name="Dolan L."/>
        </authorList>
    </citation>
    <scope>NUCLEOTIDE SEQUENCE [LARGE SCALE GENOMIC DNA]</scope>
    <source>
        <tissue evidence="4">Whole gametophyte</tissue>
    </source>
</reference>
<evidence type="ECO:0000256" key="1">
    <source>
        <dbReference type="SAM" id="Coils"/>
    </source>
</evidence>
<dbReference type="InterPro" id="IPR043502">
    <property type="entry name" value="DNA/RNA_pol_sf"/>
</dbReference>
<comment type="caution">
    <text evidence="4">The sequence shown here is derived from an EMBL/GenBank/DDBJ whole genome shotgun (WGS) entry which is preliminary data.</text>
</comment>
<feature type="compositionally biased region" description="Polar residues" evidence="2">
    <location>
        <begin position="487"/>
        <end position="502"/>
    </location>
</feature>
<dbReference type="PANTHER" id="PTHR34072:SF58">
    <property type="entry name" value="DNA (CYTOSINE-5-)-METHYLTRANSFERASE"/>
    <property type="match status" value="1"/>
</dbReference>
<dbReference type="Proteomes" id="UP000077202">
    <property type="component" value="Unassembled WGS sequence"/>
</dbReference>
<dbReference type="SUPFAM" id="SSF56672">
    <property type="entry name" value="DNA/RNA polymerases"/>
    <property type="match status" value="1"/>
</dbReference>
<evidence type="ECO:0000313" key="5">
    <source>
        <dbReference type="Proteomes" id="UP000077202"/>
    </source>
</evidence>
<dbReference type="EMBL" id="LVLJ01001335">
    <property type="protein sequence ID" value="OAE30426.1"/>
    <property type="molecule type" value="Genomic_DNA"/>
</dbReference>
<feature type="region of interest" description="Disordered" evidence="2">
    <location>
        <begin position="173"/>
        <end position="192"/>
    </location>
</feature>
<sequence>MNRRKTFVELKAKLMATFILRRPIRGLSYQLHTNWSMLELGAVLTQRDDEGKKFVIAYASRSNNAAESRYSLYKGECLASLWVVAHFRCYLFSDGDLMFEKDSVKITRAEEFTFASLFQNAQLGTNGWKTADYKDPMRRAIALGIMHIVRPQQTTYITAWQLDVLPTRERPERRLAKRRKTRSVGSEDISQPKTNEELVKELTLSEAILEQIVADVEVTVGDILEIPEPPPPKEEVRSEVATKTSKEEPKALEIVFPDILQDSIVPFLKYLDTKSGKFTVKRESRSYVELIWNMTKLKRAVAVKREWDFATAMAKERAASLAAECAAAKATLQEQEDRLRTKEMECEVLRLNLVKEFNRCAELEQACSSLRATNENAQKVTVHLCGRLEKSKEAYEATVQRAERLIAASGKQEQLHANELAKCVCVLVCDPAIEHSALLFVEVITSRVEDDIGAKWHGEADEEMAPSWHASAFMCWLRGDSSREYHSTSCSSQRVDGQSSNPEYEDSATDQRDIHNDVLVLEFLRISMVSSTMGAIEQDRAPQQAKKY</sequence>
<feature type="domain" description="Reverse transcriptase/retrotransposon-derived protein RNase H-like" evidence="3">
    <location>
        <begin position="4"/>
        <end position="93"/>
    </location>
</feature>
<evidence type="ECO:0000259" key="3">
    <source>
        <dbReference type="Pfam" id="PF17919"/>
    </source>
</evidence>
<keyword evidence="5" id="KW-1185">Reference proteome</keyword>
<protein>
    <recommendedName>
        <fullName evidence="3">Reverse transcriptase/retrotransposon-derived protein RNase H-like domain-containing protein</fullName>
    </recommendedName>
</protein>
<proteinExistence type="predicted"/>
<dbReference type="Pfam" id="PF17919">
    <property type="entry name" value="RT_RNaseH_2"/>
    <property type="match status" value="1"/>
</dbReference>
<dbReference type="PANTHER" id="PTHR34072">
    <property type="entry name" value="ENZYMATIC POLYPROTEIN-RELATED"/>
    <property type="match status" value="1"/>
</dbReference>
<dbReference type="AlphaFoldDB" id="A0A176WE66"/>
<evidence type="ECO:0000313" key="4">
    <source>
        <dbReference type="EMBL" id="OAE30426.1"/>
    </source>
</evidence>
<accession>A0A176WE66</accession>
<feature type="region of interest" description="Disordered" evidence="2">
    <location>
        <begin position="487"/>
        <end position="509"/>
    </location>
</feature>